<sequence>MIPLQTRVYLIDKRHVAAILRGEGCIANLPFDAELVGYSPGKDNALGVLYFSATFAPVPRGEQVPMVPAVFRKRA</sequence>
<gene>
    <name evidence="1" type="ORF">C3942_00765</name>
</gene>
<reference evidence="1 2" key="1">
    <citation type="submission" date="2018-02" db="EMBL/GenBank/DDBJ databases">
        <title>Genome sequencing of Solimonas sp. HR-BB.</title>
        <authorList>
            <person name="Lee Y."/>
            <person name="Jeon C.O."/>
        </authorList>
    </citation>
    <scope>NUCLEOTIDE SEQUENCE [LARGE SCALE GENOMIC DNA]</scope>
    <source>
        <strain evidence="1 2">HR-BB</strain>
    </source>
</reference>
<protein>
    <submittedName>
        <fullName evidence="1">Uncharacterized protein</fullName>
    </submittedName>
</protein>
<organism evidence="1 2">
    <name type="scientific">Solimonas fluminis</name>
    <dbReference type="NCBI Taxonomy" id="2086571"/>
    <lineage>
        <taxon>Bacteria</taxon>
        <taxon>Pseudomonadati</taxon>
        <taxon>Pseudomonadota</taxon>
        <taxon>Gammaproteobacteria</taxon>
        <taxon>Nevskiales</taxon>
        <taxon>Nevskiaceae</taxon>
        <taxon>Solimonas</taxon>
    </lineage>
</organism>
<name>A0A2S5TKD7_9GAMM</name>
<dbReference type="EMBL" id="PSNW01000001">
    <property type="protein sequence ID" value="PPE75460.1"/>
    <property type="molecule type" value="Genomic_DNA"/>
</dbReference>
<dbReference type="RefSeq" id="WP_104228426.1">
    <property type="nucleotide sequence ID" value="NZ_PSNW01000001.1"/>
</dbReference>
<evidence type="ECO:0000313" key="2">
    <source>
        <dbReference type="Proteomes" id="UP000238220"/>
    </source>
</evidence>
<accession>A0A2S5TKD7</accession>
<comment type="caution">
    <text evidence="1">The sequence shown here is derived from an EMBL/GenBank/DDBJ whole genome shotgun (WGS) entry which is preliminary data.</text>
</comment>
<keyword evidence="2" id="KW-1185">Reference proteome</keyword>
<evidence type="ECO:0000313" key="1">
    <source>
        <dbReference type="EMBL" id="PPE75460.1"/>
    </source>
</evidence>
<dbReference type="AlphaFoldDB" id="A0A2S5TKD7"/>
<proteinExistence type="predicted"/>
<dbReference type="Proteomes" id="UP000238220">
    <property type="component" value="Unassembled WGS sequence"/>
</dbReference>